<dbReference type="Pfam" id="PF06745">
    <property type="entry name" value="ATPase"/>
    <property type="match status" value="2"/>
</dbReference>
<evidence type="ECO:0000256" key="5">
    <source>
        <dbReference type="ARBA" id="ARBA00022777"/>
    </source>
</evidence>
<comment type="caution">
    <text evidence="8">The sequence shown here is derived from an EMBL/GenBank/DDBJ whole genome shotgun (WGS) entry which is preliminary data.</text>
</comment>
<dbReference type="EC" id="2.7.11.1" evidence="1"/>
<dbReference type="GO" id="GO:0004674">
    <property type="term" value="F:protein serine/threonine kinase activity"/>
    <property type="evidence" value="ECO:0007669"/>
    <property type="project" value="UniProtKB-EC"/>
</dbReference>
<dbReference type="InterPro" id="IPR003593">
    <property type="entry name" value="AAA+_ATPase"/>
</dbReference>
<dbReference type="InterPro" id="IPR051347">
    <property type="entry name" value="Circadian_clock_KaiC-rel"/>
</dbReference>
<keyword evidence="5" id="KW-0418">Kinase</keyword>
<dbReference type="InterPro" id="IPR010624">
    <property type="entry name" value="KaiC_dom"/>
</dbReference>
<dbReference type="Gene3D" id="3.40.50.300">
    <property type="entry name" value="P-loop containing nucleotide triphosphate hydrolases"/>
    <property type="match status" value="2"/>
</dbReference>
<evidence type="ECO:0000259" key="7">
    <source>
        <dbReference type="PROSITE" id="PS51146"/>
    </source>
</evidence>
<dbReference type="SMART" id="SM00382">
    <property type="entry name" value="AAA"/>
    <property type="match status" value="2"/>
</dbReference>
<proteinExistence type="predicted"/>
<dbReference type="InterPro" id="IPR027417">
    <property type="entry name" value="P-loop_NTPase"/>
</dbReference>
<evidence type="ECO:0000256" key="6">
    <source>
        <dbReference type="ARBA" id="ARBA00022801"/>
    </source>
</evidence>
<reference evidence="8 9" key="1">
    <citation type="submission" date="2018-08" db="EMBL/GenBank/DDBJ databases">
        <title>Recombination of ecologically and evolutionarily significant loci maintains genetic cohesion in the Pseudomonas syringae species complex.</title>
        <authorList>
            <person name="Dillon M."/>
            <person name="Thakur S."/>
            <person name="Almeida R.N.D."/>
            <person name="Weir B.S."/>
            <person name="Guttman D.S."/>
        </authorList>
    </citation>
    <scope>NUCLEOTIDE SEQUENCE [LARGE SCALE GENOMIC DNA]</scope>
    <source>
        <strain evidence="8 9">ICMP 4316</strain>
    </source>
</reference>
<feature type="domain" description="KaiC" evidence="7">
    <location>
        <begin position="303"/>
        <end position="535"/>
    </location>
</feature>
<feature type="domain" description="KaiC" evidence="7">
    <location>
        <begin position="60"/>
        <end position="301"/>
    </location>
</feature>
<evidence type="ECO:0000313" key="9">
    <source>
        <dbReference type="Proteomes" id="UP000275613"/>
    </source>
</evidence>
<sequence length="553" mass="61283">MLGNAIGFNRRNSPPSKFDLFWKRLICQWRSFQGGPILTGLTLTRALTFSLEAKMTLPRPIVSTGNAGFDSILKGGLPSNRLYLLEGTPGAGKTTLGLQFLLDGVKAGESVLYITLSETSEELESVAHSHGWSLDGIDLFEFSSTEEVLGDEYEQSILHPWEAELGDTIKLIQQRVDKLQPRRLVFDSLSEMRLLAQDPLRYRRQVLALKQYFAGRDITVLLVDDLTASSGERDNHLHSLCHGVITLERLTLDFGAARRRLQVQKLRGVDFVAGFHDFTIRRGGLEVYPRLIAATHHVPFRAEPVPSGVKELDDLLVGGPLRGTSTLVTGPAGSGKTTVTLAYLAAACARGEKCTIYEFDERIATLISRADSMGMELSRHVSSGQLIIQQIDPAEISPGEFAWRVRTEVEERGSTMIVVDSLNGYMAAMPQEQQLILQMHELLSYLSQLGVVTFLINPQHGLVGSMSTNLNISYVADSVILIRFFEAQGRLRKAISVLKHRTGAHEDAIRELRIDFRGIRVGAPLVDFRGVLTGTPEYFGANLPLMEERKRGD</sequence>
<gene>
    <name evidence="8" type="ORF">ALQ39_100636</name>
</gene>
<name>A0A3M3WZN8_PSEA0</name>
<organism evidence="8 9">
    <name type="scientific">Pseudomonas amygdali pv. eriobotryae</name>
    <dbReference type="NCBI Taxonomy" id="129137"/>
    <lineage>
        <taxon>Bacteria</taxon>
        <taxon>Pseudomonadati</taxon>
        <taxon>Pseudomonadota</taxon>
        <taxon>Gammaproteobacteria</taxon>
        <taxon>Pseudomonadales</taxon>
        <taxon>Pseudomonadaceae</taxon>
        <taxon>Pseudomonas</taxon>
        <taxon>Pseudomonas amygdali</taxon>
    </lineage>
</organism>
<dbReference type="CDD" id="cd19488">
    <property type="entry name" value="KaiC-like_N"/>
    <property type="match status" value="1"/>
</dbReference>
<dbReference type="GO" id="GO:0005524">
    <property type="term" value="F:ATP binding"/>
    <property type="evidence" value="ECO:0007669"/>
    <property type="project" value="InterPro"/>
</dbReference>
<dbReference type="EMBL" id="RBPV01000109">
    <property type="protein sequence ID" value="RMO63245.1"/>
    <property type="molecule type" value="Genomic_DNA"/>
</dbReference>
<dbReference type="Proteomes" id="UP000275613">
    <property type="component" value="Unassembled WGS sequence"/>
</dbReference>
<keyword evidence="3" id="KW-0808">Transferase</keyword>
<dbReference type="SUPFAM" id="SSF52540">
    <property type="entry name" value="P-loop containing nucleoside triphosphate hydrolases"/>
    <property type="match status" value="2"/>
</dbReference>
<evidence type="ECO:0000313" key="8">
    <source>
        <dbReference type="EMBL" id="RMO63245.1"/>
    </source>
</evidence>
<evidence type="ECO:0000256" key="1">
    <source>
        <dbReference type="ARBA" id="ARBA00012513"/>
    </source>
</evidence>
<dbReference type="PANTHER" id="PTHR42926">
    <property type="match status" value="1"/>
</dbReference>
<dbReference type="GO" id="GO:0016787">
    <property type="term" value="F:hydrolase activity"/>
    <property type="evidence" value="ECO:0007669"/>
    <property type="project" value="UniProtKB-KW"/>
</dbReference>
<dbReference type="InterPro" id="IPR014774">
    <property type="entry name" value="KaiC-like_dom"/>
</dbReference>
<dbReference type="AlphaFoldDB" id="A0A3M3WZN8"/>
<keyword evidence="6" id="KW-0378">Hydrolase</keyword>
<dbReference type="InterPro" id="IPR030665">
    <property type="entry name" value="KaiC"/>
</dbReference>
<accession>A0A3M3WZN8</accession>
<dbReference type="PANTHER" id="PTHR42926:SF1">
    <property type="entry name" value="CIRCADIAN CLOCK OSCILLATOR PROTEIN KAIC 1"/>
    <property type="match status" value="1"/>
</dbReference>
<evidence type="ECO:0000256" key="2">
    <source>
        <dbReference type="ARBA" id="ARBA00022553"/>
    </source>
</evidence>
<evidence type="ECO:0000256" key="3">
    <source>
        <dbReference type="ARBA" id="ARBA00022679"/>
    </source>
</evidence>
<evidence type="ECO:0000256" key="4">
    <source>
        <dbReference type="ARBA" id="ARBA00022737"/>
    </source>
</evidence>
<dbReference type="PIRSF" id="PIRSF039117">
    <property type="entry name" value="KaiC"/>
    <property type="match status" value="1"/>
</dbReference>
<dbReference type="PROSITE" id="PS51146">
    <property type="entry name" value="KAIC"/>
    <property type="match status" value="2"/>
</dbReference>
<protein>
    <recommendedName>
        <fullName evidence="1">non-specific serine/threonine protein kinase</fullName>
        <ecNumber evidence="1">2.7.11.1</ecNumber>
    </recommendedName>
</protein>
<keyword evidence="2" id="KW-0597">Phosphoprotein</keyword>
<keyword evidence="4" id="KW-0677">Repeat</keyword>